<evidence type="ECO:0000313" key="5">
    <source>
        <dbReference type="EMBL" id="POQ98559.1"/>
    </source>
</evidence>
<dbReference type="Proteomes" id="UP000237350">
    <property type="component" value="Unassembled WGS sequence"/>
</dbReference>
<proteinExistence type="predicted"/>
<dbReference type="GO" id="GO:0008276">
    <property type="term" value="F:protein methyltransferase activity"/>
    <property type="evidence" value="ECO:0007669"/>
    <property type="project" value="InterPro"/>
</dbReference>
<dbReference type="NCBIfam" id="TIGR03534">
    <property type="entry name" value="RF_mod_PrmC"/>
    <property type="match status" value="1"/>
</dbReference>
<dbReference type="InterPro" id="IPR019874">
    <property type="entry name" value="RF_methyltr_PrmC"/>
</dbReference>
<dbReference type="InterPro" id="IPR029063">
    <property type="entry name" value="SAM-dependent_MTases_sf"/>
</dbReference>
<keyword evidence="1" id="KW-0489">Methyltransferase</keyword>
<keyword evidence="6" id="KW-1185">Reference proteome</keyword>
<dbReference type="GO" id="GO:0032259">
    <property type="term" value="P:methylation"/>
    <property type="evidence" value="ECO:0007669"/>
    <property type="project" value="UniProtKB-KW"/>
</dbReference>
<dbReference type="Pfam" id="PF17827">
    <property type="entry name" value="PrmC_N"/>
    <property type="match status" value="1"/>
</dbReference>
<name>A0A2S4JGE7_9SPIO</name>
<gene>
    <name evidence="5" type="ORF">AU468_13325</name>
</gene>
<reference evidence="6" key="1">
    <citation type="submission" date="2015-12" db="EMBL/GenBank/DDBJ databases">
        <authorList>
            <person name="Lodha T.D."/>
            <person name="Chintalapati S."/>
            <person name="Chintalapati V.R."/>
            <person name="Sravanthi T."/>
        </authorList>
    </citation>
    <scope>NUCLEOTIDE SEQUENCE [LARGE SCALE GENOMIC DNA]</scope>
    <source>
        <strain evidence="6">JC133</strain>
    </source>
</reference>
<dbReference type="Gene3D" id="1.10.8.10">
    <property type="entry name" value="DNA helicase RuvA subunit, C-terminal domain"/>
    <property type="match status" value="1"/>
</dbReference>
<dbReference type="PANTHER" id="PTHR18895">
    <property type="entry name" value="HEMK METHYLTRANSFERASE"/>
    <property type="match status" value="1"/>
</dbReference>
<evidence type="ECO:0000256" key="1">
    <source>
        <dbReference type="ARBA" id="ARBA00022603"/>
    </source>
</evidence>
<keyword evidence="3" id="KW-0949">S-adenosyl-L-methionine</keyword>
<dbReference type="SUPFAM" id="SSF53335">
    <property type="entry name" value="S-adenosyl-L-methionine-dependent methyltransferases"/>
    <property type="match status" value="1"/>
</dbReference>
<dbReference type="InterPro" id="IPR050320">
    <property type="entry name" value="N5-glutamine_MTase"/>
</dbReference>
<organism evidence="5 6">
    <name type="scientific">Alkalispirochaeta sphaeroplastigenens</name>
    <dbReference type="NCBI Taxonomy" id="1187066"/>
    <lineage>
        <taxon>Bacteria</taxon>
        <taxon>Pseudomonadati</taxon>
        <taxon>Spirochaetota</taxon>
        <taxon>Spirochaetia</taxon>
        <taxon>Spirochaetales</taxon>
        <taxon>Spirochaetaceae</taxon>
        <taxon>Alkalispirochaeta</taxon>
    </lineage>
</organism>
<dbReference type="PANTHER" id="PTHR18895:SF74">
    <property type="entry name" value="MTRF1L RELEASE FACTOR GLUTAMINE METHYLTRANSFERASE"/>
    <property type="match status" value="1"/>
</dbReference>
<accession>A0A2S4JGE7</accession>
<dbReference type="InterPro" id="IPR004556">
    <property type="entry name" value="HemK-like"/>
</dbReference>
<evidence type="ECO:0000256" key="3">
    <source>
        <dbReference type="ARBA" id="ARBA00022691"/>
    </source>
</evidence>
<protein>
    <recommendedName>
        <fullName evidence="4">Release factor glutamine methyltransferase N-terminal domain-containing protein</fullName>
    </recommendedName>
</protein>
<evidence type="ECO:0000313" key="6">
    <source>
        <dbReference type="Proteomes" id="UP000237350"/>
    </source>
</evidence>
<dbReference type="NCBIfam" id="TIGR00536">
    <property type="entry name" value="hemK_fam"/>
    <property type="match status" value="1"/>
</dbReference>
<dbReference type="InterPro" id="IPR040758">
    <property type="entry name" value="PrmC_N"/>
</dbReference>
<feature type="domain" description="Release factor glutamine methyltransferase N-terminal" evidence="4">
    <location>
        <begin position="4"/>
        <end position="68"/>
    </location>
</feature>
<dbReference type="EMBL" id="LPWH01000122">
    <property type="protein sequence ID" value="POQ98559.1"/>
    <property type="molecule type" value="Genomic_DNA"/>
</dbReference>
<evidence type="ECO:0000256" key="2">
    <source>
        <dbReference type="ARBA" id="ARBA00022679"/>
    </source>
</evidence>
<dbReference type="AlphaFoldDB" id="A0A2S4JGE7"/>
<comment type="caution">
    <text evidence="5">The sequence shown here is derived from an EMBL/GenBank/DDBJ whole genome shotgun (WGS) entry which is preliminary data.</text>
</comment>
<sequence>MKKLQGTSESPWLDALLLLEHATGQSRAALLAELGQPLEAVIAPPQIDIFRNLAEARSSGTPIAYIIGRKEFRGMSFSVGPGVLVPRPETELLVDETLKAIMERSGPVRYHDCCTGSGCVAIAVTAECAARGLRLVPSFSDIESDALEWARRNARDILGDAGAISSWIGSWLEGLAPPVDIVTANPPYLTGEETEAVLSRGWGEPSRALEAGEDGLRAYRELIPQAAEKISPRGELLLECGSGQGEAIREICEGCGFADVVITADYAGHDRVIRARRKA</sequence>
<keyword evidence="2" id="KW-0808">Transferase</keyword>
<dbReference type="Gene3D" id="3.40.50.150">
    <property type="entry name" value="Vaccinia Virus protein VP39"/>
    <property type="match status" value="1"/>
</dbReference>
<evidence type="ECO:0000259" key="4">
    <source>
        <dbReference type="Pfam" id="PF17827"/>
    </source>
</evidence>